<dbReference type="InterPro" id="IPR001387">
    <property type="entry name" value="Cro/C1-type_HTH"/>
</dbReference>
<name>A0ABQ3YIE0_9ACTN</name>
<evidence type="ECO:0000256" key="1">
    <source>
        <dbReference type="ARBA" id="ARBA00023125"/>
    </source>
</evidence>
<dbReference type="EMBL" id="BOMI01000174">
    <property type="protein sequence ID" value="GID79560.1"/>
    <property type="molecule type" value="Genomic_DNA"/>
</dbReference>
<comment type="caution">
    <text evidence="4">The sequence shown here is derived from an EMBL/GenBank/DDBJ whole genome shotgun (WGS) entry which is preliminary data.</text>
</comment>
<dbReference type="Pfam" id="PF07883">
    <property type="entry name" value="Cupin_2"/>
    <property type="match status" value="1"/>
</dbReference>
<dbReference type="CDD" id="cd02209">
    <property type="entry name" value="cupin_XRE_C"/>
    <property type="match status" value="1"/>
</dbReference>
<dbReference type="InterPro" id="IPR014710">
    <property type="entry name" value="RmlC-like_jellyroll"/>
</dbReference>
<dbReference type="Gene3D" id="2.60.120.10">
    <property type="entry name" value="Jelly Rolls"/>
    <property type="match status" value="1"/>
</dbReference>
<organism evidence="4 5">
    <name type="scientific">Paractinoplanes deccanensis</name>
    <dbReference type="NCBI Taxonomy" id="113561"/>
    <lineage>
        <taxon>Bacteria</taxon>
        <taxon>Bacillati</taxon>
        <taxon>Actinomycetota</taxon>
        <taxon>Actinomycetes</taxon>
        <taxon>Micromonosporales</taxon>
        <taxon>Micromonosporaceae</taxon>
        <taxon>Paractinoplanes</taxon>
    </lineage>
</organism>
<dbReference type="InterPro" id="IPR013096">
    <property type="entry name" value="Cupin_2"/>
</dbReference>
<dbReference type="SUPFAM" id="SSF51182">
    <property type="entry name" value="RmlC-like cupins"/>
    <property type="match status" value="1"/>
</dbReference>
<dbReference type="PROSITE" id="PS50943">
    <property type="entry name" value="HTH_CROC1"/>
    <property type="match status" value="1"/>
</dbReference>
<dbReference type="PANTHER" id="PTHR46797:SF1">
    <property type="entry name" value="METHYLPHOSPHONATE SYNTHASE"/>
    <property type="match status" value="1"/>
</dbReference>
<reference evidence="4 5" key="1">
    <citation type="submission" date="2021-01" db="EMBL/GenBank/DDBJ databases">
        <title>Whole genome shotgun sequence of Actinoplanes deccanensis NBRC 13994.</title>
        <authorList>
            <person name="Komaki H."/>
            <person name="Tamura T."/>
        </authorList>
    </citation>
    <scope>NUCLEOTIDE SEQUENCE [LARGE SCALE GENOMIC DNA]</scope>
    <source>
        <strain evidence="4 5">NBRC 13994</strain>
    </source>
</reference>
<feature type="region of interest" description="Disordered" evidence="2">
    <location>
        <begin position="26"/>
        <end position="56"/>
    </location>
</feature>
<feature type="region of interest" description="Disordered" evidence="2">
    <location>
        <begin position="1"/>
        <end position="20"/>
    </location>
</feature>
<keyword evidence="1" id="KW-0238">DNA-binding</keyword>
<keyword evidence="5" id="KW-1185">Reference proteome</keyword>
<evidence type="ECO:0000259" key="3">
    <source>
        <dbReference type="PROSITE" id="PS50943"/>
    </source>
</evidence>
<sequence>MPVPGIAACNGGMPDNDMTHHRIAQGGAAQGDTAHGGTPESDTPHSGATQGGAARGGTAAIDVGARLRHVRVRRGLTLTALAELTGISKSTLSRLENGQRRPGLDLLVPIARVHRMPLDQLVGAPATGDPRIAFAPRESNGRTVVPLTPHPGSLQAWKVVVPAEQSEPAVRVHEGHEWLYVLSGSLRLVLGDHDIVMRGGETAEFDTRVPHWFGSTGERPVEILSILGRQGERMRVRARPRAKQQG</sequence>
<evidence type="ECO:0000313" key="4">
    <source>
        <dbReference type="EMBL" id="GID79560.1"/>
    </source>
</evidence>
<dbReference type="CDD" id="cd00093">
    <property type="entry name" value="HTH_XRE"/>
    <property type="match status" value="1"/>
</dbReference>
<gene>
    <name evidence="4" type="ORF">Ade02nite_82010</name>
</gene>
<dbReference type="InterPro" id="IPR010982">
    <property type="entry name" value="Lambda_DNA-bd_dom_sf"/>
</dbReference>
<dbReference type="InterPro" id="IPR050807">
    <property type="entry name" value="TransReg_Diox_bact_type"/>
</dbReference>
<evidence type="ECO:0000256" key="2">
    <source>
        <dbReference type="SAM" id="MobiDB-lite"/>
    </source>
</evidence>
<dbReference type="Gene3D" id="1.10.260.40">
    <property type="entry name" value="lambda repressor-like DNA-binding domains"/>
    <property type="match status" value="1"/>
</dbReference>
<dbReference type="SUPFAM" id="SSF47413">
    <property type="entry name" value="lambda repressor-like DNA-binding domains"/>
    <property type="match status" value="1"/>
</dbReference>
<dbReference type="InterPro" id="IPR011051">
    <property type="entry name" value="RmlC_Cupin_sf"/>
</dbReference>
<proteinExistence type="predicted"/>
<accession>A0ABQ3YIE0</accession>
<dbReference type="Proteomes" id="UP000609879">
    <property type="component" value="Unassembled WGS sequence"/>
</dbReference>
<evidence type="ECO:0000313" key="5">
    <source>
        <dbReference type="Proteomes" id="UP000609879"/>
    </source>
</evidence>
<dbReference type="SMART" id="SM00530">
    <property type="entry name" value="HTH_XRE"/>
    <property type="match status" value="1"/>
</dbReference>
<dbReference type="Pfam" id="PF13560">
    <property type="entry name" value="HTH_31"/>
    <property type="match status" value="1"/>
</dbReference>
<dbReference type="PANTHER" id="PTHR46797">
    <property type="entry name" value="HTH-TYPE TRANSCRIPTIONAL REGULATOR"/>
    <property type="match status" value="1"/>
</dbReference>
<protein>
    <recommendedName>
        <fullName evidence="3">HTH cro/C1-type domain-containing protein</fullName>
    </recommendedName>
</protein>
<feature type="domain" description="HTH cro/C1-type" evidence="3">
    <location>
        <begin position="67"/>
        <end position="121"/>
    </location>
</feature>